<feature type="signal peptide" evidence="1">
    <location>
        <begin position="1"/>
        <end position="19"/>
    </location>
</feature>
<keyword evidence="3" id="KW-1185">Reference proteome</keyword>
<comment type="caution">
    <text evidence="2">The sequence shown here is derived from an EMBL/GenBank/DDBJ whole genome shotgun (WGS) entry which is preliminary data.</text>
</comment>
<feature type="chain" id="PRO_5047215369" evidence="1">
    <location>
        <begin position="20"/>
        <end position="171"/>
    </location>
</feature>
<dbReference type="RefSeq" id="WP_262988838.1">
    <property type="nucleotide sequence ID" value="NZ_JAOTEN010000001.1"/>
</dbReference>
<proteinExistence type="predicted"/>
<reference evidence="3" key="1">
    <citation type="submission" date="2023-07" db="EMBL/GenBank/DDBJ databases">
        <title>Chryseobacterium sp. GMJ5 Genome sequencing and assembly.</title>
        <authorList>
            <person name="Jung Y."/>
        </authorList>
    </citation>
    <scope>NUCLEOTIDE SEQUENCE [LARGE SCALE GENOMIC DNA]</scope>
    <source>
        <strain evidence="3">GMJ5</strain>
    </source>
</reference>
<evidence type="ECO:0000256" key="1">
    <source>
        <dbReference type="SAM" id="SignalP"/>
    </source>
</evidence>
<gene>
    <name evidence="2" type="ORF">N0B16_00905</name>
</gene>
<keyword evidence="1" id="KW-0732">Signal</keyword>
<protein>
    <submittedName>
        <fullName evidence="2">Uncharacterized protein</fullName>
    </submittedName>
</protein>
<name>A0ABT2VSL8_9FLAO</name>
<accession>A0ABT2VSL8</accession>
<evidence type="ECO:0000313" key="3">
    <source>
        <dbReference type="Proteomes" id="UP001208114"/>
    </source>
</evidence>
<evidence type="ECO:0000313" key="2">
    <source>
        <dbReference type="EMBL" id="MCU7612987.1"/>
    </source>
</evidence>
<organism evidence="2 3">
    <name type="scientific">Chryseobacterium gilvum</name>
    <dbReference type="NCBI Taxonomy" id="2976534"/>
    <lineage>
        <taxon>Bacteria</taxon>
        <taxon>Pseudomonadati</taxon>
        <taxon>Bacteroidota</taxon>
        <taxon>Flavobacteriia</taxon>
        <taxon>Flavobacteriales</taxon>
        <taxon>Weeksellaceae</taxon>
        <taxon>Chryseobacterium group</taxon>
        <taxon>Chryseobacterium</taxon>
    </lineage>
</organism>
<sequence>MKKMIHLLLCLFTFSFITAQDFEVSTLRIGPYKMFMKNDEAEQLGTKLKQTDYELKNIVQYKGETILIATSQNYDQNGKETGQLMIQGLSTTSKKFRTKSGIGVGSTKDEVINAYKNYASYSVYPGWDDKGNQQKNISHFVLNDLDAGTTLSFKIVNNLVTELWVSINEGC</sequence>
<dbReference type="Proteomes" id="UP001208114">
    <property type="component" value="Unassembled WGS sequence"/>
</dbReference>
<dbReference type="EMBL" id="JAOTEN010000001">
    <property type="protein sequence ID" value="MCU7612987.1"/>
    <property type="molecule type" value="Genomic_DNA"/>
</dbReference>